<proteinExistence type="predicted"/>
<dbReference type="EMBL" id="OIVN01000369">
    <property type="protein sequence ID" value="SPC79139.1"/>
    <property type="molecule type" value="Genomic_DNA"/>
</dbReference>
<keyword evidence="1" id="KW-0175">Coiled coil</keyword>
<accession>A0A2N9EX03</accession>
<sequence>MPKVSYATFYERVVRSSQSLAWPVGSQCMEDGDCLHGDVACVQLGADAITVDEFPYCYKPSQIAMSSGFWTFNGRQKRMKLITGLPTSNREWKDGFVFICGDKWEEPNQTVLSLGLSNQRRMATVKVNKDKLKRMMGQKDVRDRQLGKEAKDDMDEYGKLNTDGLTEAMVIANRCILWEEGIVKLKAQLMEAMDANMTLMSVATELTQEKDRLAIDLAKLKMDVCTKDEKLSRTTKSYKKALDQLKDLSEQMESLKAYAVEEYKLSDACNDNNTKYFLAGFELLRKQAKEKYPDLDFDVFQPYEDDDSVMLVEKGGDVAASVDPQLDDDATT</sequence>
<evidence type="ECO:0000313" key="2">
    <source>
        <dbReference type="EMBL" id="SPC79139.1"/>
    </source>
</evidence>
<gene>
    <name evidence="2" type="ORF">FSB_LOCUS7021</name>
</gene>
<feature type="coiled-coil region" evidence="1">
    <location>
        <begin position="203"/>
        <end position="258"/>
    </location>
</feature>
<organism evidence="2">
    <name type="scientific">Fagus sylvatica</name>
    <name type="common">Beechnut</name>
    <dbReference type="NCBI Taxonomy" id="28930"/>
    <lineage>
        <taxon>Eukaryota</taxon>
        <taxon>Viridiplantae</taxon>
        <taxon>Streptophyta</taxon>
        <taxon>Embryophyta</taxon>
        <taxon>Tracheophyta</taxon>
        <taxon>Spermatophyta</taxon>
        <taxon>Magnoliopsida</taxon>
        <taxon>eudicotyledons</taxon>
        <taxon>Gunneridae</taxon>
        <taxon>Pentapetalae</taxon>
        <taxon>rosids</taxon>
        <taxon>fabids</taxon>
        <taxon>Fagales</taxon>
        <taxon>Fagaceae</taxon>
        <taxon>Fagus</taxon>
    </lineage>
</organism>
<name>A0A2N9EX03_FAGSY</name>
<reference evidence="2" key="1">
    <citation type="submission" date="2018-02" db="EMBL/GenBank/DDBJ databases">
        <authorList>
            <person name="Cohen D.B."/>
            <person name="Kent A.D."/>
        </authorList>
    </citation>
    <scope>NUCLEOTIDE SEQUENCE</scope>
</reference>
<evidence type="ECO:0000256" key="1">
    <source>
        <dbReference type="SAM" id="Coils"/>
    </source>
</evidence>
<dbReference type="AlphaFoldDB" id="A0A2N9EX03"/>
<protein>
    <submittedName>
        <fullName evidence="2">Uncharacterized protein</fullName>
    </submittedName>
</protein>